<dbReference type="EMBL" id="JACHMX010000001">
    <property type="protein sequence ID" value="MBB5856482.1"/>
    <property type="molecule type" value="Genomic_DNA"/>
</dbReference>
<accession>A0A841BD31</accession>
<gene>
    <name evidence="1" type="ORF">HDA45_006569</name>
</gene>
<reference evidence="1 2" key="1">
    <citation type="submission" date="2020-08" db="EMBL/GenBank/DDBJ databases">
        <title>Sequencing the genomes of 1000 actinobacteria strains.</title>
        <authorList>
            <person name="Klenk H.-P."/>
        </authorList>
    </citation>
    <scope>NUCLEOTIDE SEQUENCE [LARGE SCALE GENOMIC DNA]</scope>
    <source>
        <strain evidence="1 2">DSM 45272</strain>
    </source>
</reference>
<dbReference type="GO" id="GO:0003677">
    <property type="term" value="F:DNA binding"/>
    <property type="evidence" value="ECO:0007669"/>
    <property type="project" value="InterPro"/>
</dbReference>
<dbReference type="AlphaFoldDB" id="A0A841BD31"/>
<name>A0A841BD31_9PSEU</name>
<dbReference type="Proteomes" id="UP000580861">
    <property type="component" value="Unassembled WGS sequence"/>
</dbReference>
<protein>
    <recommendedName>
        <fullName evidence="3">Phage integrase family protein</fullName>
    </recommendedName>
</protein>
<dbReference type="RefSeq" id="WP_184901902.1">
    <property type="nucleotide sequence ID" value="NZ_JACHMX010000001.1"/>
</dbReference>
<comment type="caution">
    <text evidence="1">The sequence shown here is derived from an EMBL/GenBank/DDBJ whole genome shotgun (WGS) entry which is preliminary data.</text>
</comment>
<proteinExistence type="predicted"/>
<evidence type="ECO:0000313" key="2">
    <source>
        <dbReference type="Proteomes" id="UP000580861"/>
    </source>
</evidence>
<evidence type="ECO:0008006" key="3">
    <source>
        <dbReference type="Google" id="ProtNLM"/>
    </source>
</evidence>
<dbReference type="InterPro" id="IPR011010">
    <property type="entry name" value="DNA_brk_join_enz"/>
</dbReference>
<evidence type="ECO:0000313" key="1">
    <source>
        <dbReference type="EMBL" id="MBB5856482.1"/>
    </source>
</evidence>
<dbReference type="SUPFAM" id="SSF56349">
    <property type="entry name" value="DNA breaking-rejoining enzymes"/>
    <property type="match status" value="1"/>
</dbReference>
<sequence>MFATEAIGGGLLGHSNINTTQAYLAVFDEELIRAYRAFVDHRRTERPQAEYREPTDEEWREFQQHFQTRKLELGERGRPYGTPCKHEHACVRCPSLRLDPAARPRLVEIIANLRDRIQEAQLNGWLGEVAGLRTSLNEAARKLVSLDRTKDRATSQVALGIPIITDRRT</sequence>
<organism evidence="1 2">
    <name type="scientific">Amycolatopsis umgeniensis</name>
    <dbReference type="NCBI Taxonomy" id="336628"/>
    <lineage>
        <taxon>Bacteria</taxon>
        <taxon>Bacillati</taxon>
        <taxon>Actinomycetota</taxon>
        <taxon>Actinomycetes</taxon>
        <taxon>Pseudonocardiales</taxon>
        <taxon>Pseudonocardiaceae</taxon>
        <taxon>Amycolatopsis</taxon>
    </lineage>
</organism>
<keyword evidence="2" id="KW-1185">Reference proteome</keyword>